<proteinExistence type="predicted"/>
<organism evidence="1">
    <name type="scientific">Magnetococcus massalia (strain MO-1)</name>
    <dbReference type="NCBI Taxonomy" id="451514"/>
    <lineage>
        <taxon>Bacteria</taxon>
        <taxon>Pseudomonadati</taxon>
        <taxon>Pseudomonadota</taxon>
        <taxon>Magnetococcia</taxon>
        <taxon>Magnetococcales</taxon>
        <taxon>Magnetococcaceae</taxon>
        <taxon>Magnetococcus</taxon>
    </lineage>
</organism>
<sequence>MLPLASVADPIMAALHHRVIVEGSQWQQLETHYTPLKISLYHYDHILVNAGDRVILGDPNGLFMIHNVTIEEGGHLFIRSRLPVRIGNLVKVGQHVNHTTRRLCDLNFIPREGGEVTAAQSDQDALRMADGEHAPPYGTLFIHQVKENLYVAARGGDGSSGTSQLEAHQGVQGGHGGNGGHVRVYFSSSRSVGRVYKAKEALLCSRGGNGGTSVLKPVENQTAPLGGPLPHTTGIAGPPGFGGKPSMVEVYPCVAPDWPFI</sequence>
<protein>
    <submittedName>
        <fullName evidence="1">Uncharacterized protein</fullName>
    </submittedName>
</protein>
<dbReference type="EMBL" id="LO017727">
    <property type="protein sequence ID" value="CRH07507.1"/>
    <property type="molecule type" value="Genomic_DNA"/>
</dbReference>
<reference evidence="1" key="1">
    <citation type="submission" date="2015-04" db="EMBL/GenBank/DDBJ databases">
        <authorList>
            <person name="Syromyatnikov M.Y."/>
            <person name="Popov V.N."/>
        </authorList>
    </citation>
    <scope>NUCLEOTIDE SEQUENCE</scope>
    <source>
        <strain evidence="1">MO-1</strain>
    </source>
</reference>
<evidence type="ECO:0000313" key="1">
    <source>
        <dbReference type="EMBL" id="CRH07507.1"/>
    </source>
</evidence>
<dbReference type="AlphaFoldDB" id="A0A1S7LN18"/>
<gene>
    <name evidence="1" type="ORF">MAGMO_3370</name>
</gene>
<name>A0A1S7LN18_MAGMO</name>
<accession>A0A1S7LN18</accession>